<dbReference type="PANTHER" id="PTHR22948">
    <property type="entry name" value="TUDOR DOMAIN CONTAINING PROTEIN"/>
    <property type="match status" value="1"/>
</dbReference>
<feature type="compositionally biased region" description="Polar residues" evidence="2">
    <location>
        <begin position="534"/>
        <end position="543"/>
    </location>
</feature>
<keyword evidence="4" id="KW-1185">Reference proteome</keyword>
<feature type="compositionally biased region" description="Low complexity" evidence="2">
    <location>
        <begin position="544"/>
        <end position="554"/>
    </location>
</feature>
<accession>A0A182I0L2</accession>
<dbReference type="GO" id="GO:0043186">
    <property type="term" value="C:P granule"/>
    <property type="evidence" value="ECO:0007669"/>
    <property type="project" value="TreeGrafter"/>
</dbReference>
<dbReference type="SUPFAM" id="SSF63748">
    <property type="entry name" value="Tudor/PWWP/MBT"/>
    <property type="match status" value="1"/>
</dbReference>
<dbReference type="PROSITE" id="PS50084">
    <property type="entry name" value="KH_TYPE_1"/>
    <property type="match status" value="2"/>
</dbReference>
<dbReference type="Gene3D" id="2.40.50.90">
    <property type="match status" value="1"/>
</dbReference>
<dbReference type="GO" id="GO:0005739">
    <property type="term" value="C:mitochondrion"/>
    <property type="evidence" value="ECO:0007669"/>
    <property type="project" value="UniProtKB-ARBA"/>
</dbReference>
<dbReference type="GO" id="GO:0034587">
    <property type="term" value="P:piRNA processing"/>
    <property type="evidence" value="ECO:0007669"/>
    <property type="project" value="TreeGrafter"/>
</dbReference>
<dbReference type="Pfam" id="PF00013">
    <property type="entry name" value="KH_1"/>
    <property type="match status" value="2"/>
</dbReference>
<dbReference type="GO" id="GO:0030719">
    <property type="term" value="P:P granule organization"/>
    <property type="evidence" value="ECO:0007669"/>
    <property type="project" value="TreeGrafter"/>
</dbReference>
<dbReference type="SMART" id="SM00322">
    <property type="entry name" value="KH"/>
    <property type="match status" value="2"/>
</dbReference>
<dbReference type="Gene3D" id="2.30.30.140">
    <property type="match status" value="1"/>
</dbReference>
<dbReference type="GO" id="GO:0007283">
    <property type="term" value="P:spermatogenesis"/>
    <property type="evidence" value="ECO:0007669"/>
    <property type="project" value="TreeGrafter"/>
</dbReference>
<dbReference type="Proteomes" id="UP000075840">
    <property type="component" value="Unassembled WGS sequence"/>
</dbReference>
<dbReference type="GeneID" id="120899692"/>
<keyword evidence="1" id="KW-0694">RNA-binding</keyword>
<dbReference type="InterPro" id="IPR050621">
    <property type="entry name" value="Tudor_domain_containing"/>
</dbReference>
<dbReference type="KEGG" id="aara:120899692"/>
<evidence type="ECO:0000256" key="2">
    <source>
        <dbReference type="SAM" id="MobiDB-lite"/>
    </source>
</evidence>
<feature type="compositionally biased region" description="Basic and acidic residues" evidence="2">
    <location>
        <begin position="194"/>
        <end position="214"/>
    </location>
</feature>
<protein>
    <submittedName>
        <fullName evidence="3">Tudor domain-containing protein</fullName>
    </submittedName>
</protein>
<dbReference type="EMBL" id="APCN01005219">
    <property type="status" value="NOT_ANNOTATED_CDS"/>
    <property type="molecule type" value="Genomic_DNA"/>
</dbReference>
<name>A0A182I0L2_ANOAR</name>
<dbReference type="EnsemblMetazoa" id="AARA007101-RA">
    <property type="protein sequence ID" value="AARA007101-PA"/>
    <property type="gene ID" value="AARA007101"/>
</dbReference>
<dbReference type="SUPFAM" id="SSF54791">
    <property type="entry name" value="Eukaryotic type KH-domain (KH-domain type I)"/>
    <property type="match status" value="2"/>
</dbReference>
<reference evidence="3" key="1">
    <citation type="submission" date="2022-08" db="UniProtKB">
        <authorList>
            <consortium name="EnsemblMetazoa"/>
        </authorList>
    </citation>
    <scope>IDENTIFICATION</scope>
    <source>
        <strain evidence="3">Dongola</strain>
    </source>
</reference>
<dbReference type="InterPro" id="IPR035437">
    <property type="entry name" value="SNase_OB-fold_sf"/>
</dbReference>
<dbReference type="RefSeq" id="XP_040161737.1">
    <property type="nucleotide sequence ID" value="XM_040305803.1"/>
</dbReference>
<evidence type="ECO:0000256" key="1">
    <source>
        <dbReference type="PROSITE-ProRule" id="PRU00117"/>
    </source>
</evidence>
<organism evidence="3 4">
    <name type="scientific">Anopheles arabiensis</name>
    <name type="common">Mosquito</name>
    <dbReference type="NCBI Taxonomy" id="7173"/>
    <lineage>
        <taxon>Eukaryota</taxon>
        <taxon>Metazoa</taxon>
        <taxon>Ecdysozoa</taxon>
        <taxon>Arthropoda</taxon>
        <taxon>Hexapoda</taxon>
        <taxon>Insecta</taxon>
        <taxon>Pterygota</taxon>
        <taxon>Neoptera</taxon>
        <taxon>Endopterygota</taxon>
        <taxon>Diptera</taxon>
        <taxon>Nematocera</taxon>
        <taxon>Culicoidea</taxon>
        <taxon>Culicidae</taxon>
        <taxon>Anophelinae</taxon>
        <taxon>Anopheles</taxon>
    </lineage>
</organism>
<dbReference type="Pfam" id="PF00567">
    <property type="entry name" value="TUDOR"/>
    <property type="match status" value="1"/>
</dbReference>
<dbReference type="AlphaFoldDB" id="A0A182I0L2"/>
<sequence length="566" mass="62410">MKPSAPAIPLILGLSLLGASGAYLYMLFKKRRSNAAGDLVDFFTRSTSKQDAPVAEIVIPNSLIPLVIGRKGYTLQHIQQSTGASINFVDHDESSQLCRIQGPSQAAVEKAKEMVLKETSRPITITEEVIVPQAACGKILGRCGDELQEICRKSMAKVWLEGRARSETERRVMITGTASQIKVAKELIAQKVREDHDSKKMLADPTRQTREPRIRTPPTSSAPTPVPSDGGMKLNTTSPKICVEKRNSSSFAAGQMEVFVSTIVSPSKFYVQLVGPQSTELDLLVLSMTEYYNQNQNRELHRLRKPYLGQIVAAEFNADNKWYRAEISAILPNEYKPGEVVLDLFFVDYGDNQYTNPNEVYELKPDFLALRFQAIECFLARVEPTQQSNLMPAPASATGEEEWDPVAVTRFEELTYVAQWKKIVSKIVTYRNSKSPLHGRETSPIPGVELYDTAPNGMDQINIAQQLIAEGLARPASSDRLDELSRSQLFRLGLTNGTDGSSSQSSSIDKVDDVSASSSTSASTVISSGVHINGTGQTSPKVEQQQQQQQQPQQSVRYRSLANGAH</sequence>
<dbReference type="PANTHER" id="PTHR22948:SF29">
    <property type="entry name" value="FI02030P-RELATED"/>
    <property type="match status" value="1"/>
</dbReference>
<dbReference type="InterPro" id="IPR036612">
    <property type="entry name" value="KH_dom_type_1_sf"/>
</dbReference>
<feature type="region of interest" description="Disordered" evidence="2">
    <location>
        <begin position="194"/>
        <end position="236"/>
    </location>
</feature>
<dbReference type="VEuPathDB" id="VectorBase:AARA21_000408"/>
<feature type="compositionally biased region" description="Low complexity" evidence="2">
    <location>
        <begin position="499"/>
        <end position="530"/>
    </location>
</feature>
<dbReference type="InterPro" id="IPR002999">
    <property type="entry name" value="Tudor"/>
</dbReference>
<dbReference type="RefSeq" id="XP_040161738.1">
    <property type="nucleotide sequence ID" value="XM_040305804.1"/>
</dbReference>
<feature type="region of interest" description="Disordered" evidence="2">
    <location>
        <begin position="494"/>
        <end position="566"/>
    </location>
</feature>
<evidence type="ECO:0000313" key="3">
    <source>
        <dbReference type="EnsemblMetazoa" id="AARA007101-PA"/>
    </source>
</evidence>
<dbReference type="GO" id="GO:0003723">
    <property type="term" value="F:RNA binding"/>
    <property type="evidence" value="ECO:0007669"/>
    <property type="project" value="UniProtKB-UniRule"/>
</dbReference>
<dbReference type="InterPro" id="IPR004088">
    <property type="entry name" value="KH_dom_type_1"/>
</dbReference>
<evidence type="ECO:0000313" key="4">
    <source>
        <dbReference type="Proteomes" id="UP000075840"/>
    </source>
</evidence>
<dbReference type="CDD" id="cd00105">
    <property type="entry name" value="KH-I"/>
    <property type="match status" value="1"/>
</dbReference>
<dbReference type="SMART" id="SM00333">
    <property type="entry name" value="TUDOR"/>
    <property type="match status" value="1"/>
</dbReference>
<dbReference type="CTD" id="33401"/>
<dbReference type="VEuPathDB" id="VectorBase:AARA007101"/>
<dbReference type="PROSITE" id="PS50304">
    <property type="entry name" value="TUDOR"/>
    <property type="match status" value="1"/>
</dbReference>
<dbReference type="InterPro" id="IPR004087">
    <property type="entry name" value="KH_dom"/>
</dbReference>
<proteinExistence type="predicted"/>
<dbReference type="RefSeq" id="XP_040161739.1">
    <property type="nucleotide sequence ID" value="XM_040305805.1"/>
</dbReference>
<dbReference type="Gene3D" id="3.30.1370.10">
    <property type="entry name" value="K Homology domain, type 1"/>
    <property type="match status" value="2"/>
</dbReference>